<proteinExistence type="predicted"/>
<dbReference type="STRING" id="649333.SAMN04487989_101151"/>
<accession>A0A1I4YPP8</accession>
<evidence type="ECO:0000259" key="2">
    <source>
        <dbReference type="Pfam" id="PF14292"/>
    </source>
</evidence>
<dbReference type="Gene3D" id="2.60.40.3620">
    <property type="match status" value="3"/>
</dbReference>
<dbReference type="EMBL" id="FOVN01000001">
    <property type="protein sequence ID" value="SFN39619.1"/>
    <property type="molecule type" value="Genomic_DNA"/>
</dbReference>
<keyword evidence="1" id="KW-0732">Signal</keyword>
<evidence type="ECO:0000313" key="4">
    <source>
        <dbReference type="EMBL" id="SFN39619.1"/>
    </source>
</evidence>
<feature type="domain" description="Outer membrane protein SusF/SusE-like C-terminal" evidence="3">
    <location>
        <begin position="178"/>
        <end position="261"/>
    </location>
</feature>
<gene>
    <name evidence="4" type="ORF">SAMN04487989_101151</name>
</gene>
<dbReference type="InterPro" id="IPR032187">
    <property type="entry name" value="SusF/SusE-like_C"/>
</dbReference>
<feature type="domain" description="Outer membrane protein SusF/SusE-like C-terminal" evidence="3">
    <location>
        <begin position="269"/>
        <end position="351"/>
    </location>
</feature>
<keyword evidence="5" id="KW-1185">Reference proteome</keyword>
<dbReference type="InterPro" id="IPR025970">
    <property type="entry name" value="SusE"/>
</dbReference>
<dbReference type="Pfam" id="PF16411">
    <property type="entry name" value="SusF_SusE"/>
    <property type="match status" value="2"/>
</dbReference>
<dbReference type="Gene3D" id="2.60.40.10">
    <property type="entry name" value="Immunoglobulins"/>
    <property type="match status" value="1"/>
</dbReference>
<organism evidence="4 5">
    <name type="scientific">Bizionia echini</name>
    <dbReference type="NCBI Taxonomy" id="649333"/>
    <lineage>
        <taxon>Bacteria</taxon>
        <taxon>Pseudomonadati</taxon>
        <taxon>Bacteroidota</taxon>
        <taxon>Flavobacteriia</taxon>
        <taxon>Flavobacteriales</taxon>
        <taxon>Flavobacteriaceae</taxon>
        <taxon>Bizionia</taxon>
    </lineage>
</organism>
<evidence type="ECO:0000256" key="1">
    <source>
        <dbReference type="SAM" id="SignalP"/>
    </source>
</evidence>
<dbReference type="CDD" id="cd12956">
    <property type="entry name" value="CBM_SusE-F_like"/>
    <property type="match status" value="3"/>
</dbReference>
<feature type="chain" id="PRO_5011589927" evidence="1">
    <location>
        <begin position="20"/>
        <end position="449"/>
    </location>
</feature>
<dbReference type="PROSITE" id="PS51257">
    <property type="entry name" value="PROKAR_LIPOPROTEIN"/>
    <property type="match status" value="1"/>
</dbReference>
<dbReference type="AlphaFoldDB" id="A0A1I4YPP8"/>
<evidence type="ECO:0000313" key="5">
    <source>
        <dbReference type="Proteomes" id="UP000198705"/>
    </source>
</evidence>
<dbReference type="RefSeq" id="WP_092205745.1">
    <property type="nucleotide sequence ID" value="NZ_FOVN01000001.1"/>
</dbReference>
<dbReference type="OrthoDB" id="975117at2"/>
<feature type="domain" description="SusE outer membrane protein" evidence="2">
    <location>
        <begin position="24"/>
        <end position="121"/>
    </location>
</feature>
<evidence type="ECO:0000259" key="3">
    <source>
        <dbReference type="Pfam" id="PF16411"/>
    </source>
</evidence>
<sequence length="449" mass="48441">MKTIKIIAAIFLLSLGFQACQTDDDLEFVAQPKGELVFTNTFLQQYVLTPGTDANDNIGVAFTWNPADFDTPTNVSYEIQHSLLGDFTDATVVSEATSETYLTLSIGKLKELATEAGLDNDSGSPEPDTGMLTFRVRAFVGDAISTTESFSPAQPITVYLPPATTGGGSGIEIASWGVVGSGYNNWGAFADGEFYTTSEANVIVSYVTLVDGEIKFRENNAWDSDLGDNDTDGSLEAGGANIPVTAGNYKITINLNDNTYTMEEFSWGVVGDGYNDWGAFEDAKFYYDYTTDTFKVGVRLLDGQIKFRQNNEWTTDFGDTGADGTLEPGGDNIDVTAGHYLITLDFNNNVYSIVEDDILGVVGGAYNDWGATADFSLSEIQPDILVGDIVTLIDGQIKFRYNNAWDSDFGDTGADGTLDAGGDNIDVTAGLYRVRLDLAAGTYQLNKIQ</sequence>
<name>A0A1I4YPP8_9FLAO</name>
<protein>
    <submittedName>
        <fullName evidence="4">SusE outer membrane protein</fullName>
    </submittedName>
</protein>
<dbReference type="Pfam" id="PF14292">
    <property type="entry name" value="SusE"/>
    <property type="match status" value="1"/>
</dbReference>
<dbReference type="Proteomes" id="UP000198705">
    <property type="component" value="Unassembled WGS sequence"/>
</dbReference>
<reference evidence="5" key="1">
    <citation type="submission" date="2016-10" db="EMBL/GenBank/DDBJ databases">
        <authorList>
            <person name="Varghese N."/>
            <person name="Submissions S."/>
        </authorList>
    </citation>
    <scope>NUCLEOTIDE SEQUENCE [LARGE SCALE GENOMIC DNA]</scope>
    <source>
        <strain evidence="5">DSM 23925</strain>
    </source>
</reference>
<dbReference type="InterPro" id="IPR013783">
    <property type="entry name" value="Ig-like_fold"/>
</dbReference>
<feature type="signal peptide" evidence="1">
    <location>
        <begin position="1"/>
        <end position="19"/>
    </location>
</feature>